<protein>
    <submittedName>
        <fullName evidence="1">Uncharacterized protein</fullName>
    </submittedName>
</protein>
<name>A0A0F8ZNS5_9ZZZZ</name>
<organism evidence="1">
    <name type="scientific">marine sediment metagenome</name>
    <dbReference type="NCBI Taxonomy" id="412755"/>
    <lineage>
        <taxon>unclassified sequences</taxon>
        <taxon>metagenomes</taxon>
        <taxon>ecological metagenomes</taxon>
    </lineage>
</organism>
<feature type="non-terminal residue" evidence="1">
    <location>
        <position position="109"/>
    </location>
</feature>
<dbReference type="AlphaFoldDB" id="A0A0F8ZNS5"/>
<reference evidence="1" key="1">
    <citation type="journal article" date="2015" name="Nature">
        <title>Complex archaea that bridge the gap between prokaryotes and eukaryotes.</title>
        <authorList>
            <person name="Spang A."/>
            <person name="Saw J.H."/>
            <person name="Jorgensen S.L."/>
            <person name="Zaremba-Niedzwiedzka K."/>
            <person name="Martijn J."/>
            <person name="Lind A.E."/>
            <person name="van Eijk R."/>
            <person name="Schleper C."/>
            <person name="Guy L."/>
            <person name="Ettema T.J."/>
        </authorList>
    </citation>
    <scope>NUCLEOTIDE SEQUENCE</scope>
</reference>
<dbReference type="EMBL" id="LAZR01046877">
    <property type="protein sequence ID" value="KKK95517.1"/>
    <property type="molecule type" value="Genomic_DNA"/>
</dbReference>
<evidence type="ECO:0000313" key="1">
    <source>
        <dbReference type="EMBL" id="KKK95517.1"/>
    </source>
</evidence>
<gene>
    <name evidence="1" type="ORF">LCGC14_2671980</name>
</gene>
<accession>A0A0F8ZNS5</accession>
<proteinExistence type="predicted"/>
<sequence length="109" mass="11359">MYSPRVTGLGQAVTCVESIALGGHFQAAGGVIFLTPDDEPGATYTVVSREGGTQVQDLQNTYGASGRATFSGVLLSDNTLISDGGAGHLQPNEMYKRQPRGACPAWAIE</sequence>
<comment type="caution">
    <text evidence="1">The sequence shown here is derived from an EMBL/GenBank/DDBJ whole genome shotgun (WGS) entry which is preliminary data.</text>
</comment>